<dbReference type="OrthoDB" id="73273at2759"/>
<feature type="transmembrane region" description="Helical" evidence="6">
    <location>
        <begin position="452"/>
        <end position="471"/>
    </location>
</feature>
<evidence type="ECO:0008006" key="9">
    <source>
        <dbReference type="Google" id="ProtNLM"/>
    </source>
</evidence>
<comment type="caution">
    <text evidence="7">The sequence shown here is derived from an EMBL/GenBank/DDBJ whole genome shotgun (WGS) entry which is preliminary data.</text>
</comment>
<organism evidence="7 8">
    <name type="scientific">Fistulifera solaris</name>
    <name type="common">Oleaginous diatom</name>
    <dbReference type="NCBI Taxonomy" id="1519565"/>
    <lineage>
        <taxon>Eukaryota</taxon>
        <taxon>Sar</taxon>
        <taxon>Stramenopiles</taxon>
        <taxon>Ochrophyta</taxon>
        <taxon>Bacillariophyta</taxon>
        <taxon>Bacillariophyceae</taxon>
        <taxon>Bacillariophycidae</taxon>
        <taxon>Naviculales</taxon>
        <taxon>Naviculaceae</taxon>
        <taxon>Fistulifera</taxon>
    </lineage>
</organism>
<keyword evidence="8" id="KW-1185">Reference proteome</keyword>
<name>A0A1Z5KB02_FISSO</name>
<proteinExistence type="inferred from homology"/>
<dbReference type="InParanoid" id="A0A1Z5KB02"/>
<gene>
    <name evidence="7" type="ORF">FisN_15Lh165</name>
</gene>
<dbReference type="InterPro" id="IPR006876">
    <property type="entry name" value="LMBR1-like_membr_prot"/>
</dbReference>
<reference evidence="7 8" key="1">
    <citation type="journal article" date="2015" name="Plant Cell">
        <title>Oil accumulation by the oleaginous diatom Fistulifera solaris as revealed by the genome and transcriptome.</title>
        <authorList>
            <person name="Tanaka T."/>
            <person name="Maeda Y."/>
            <person name="Veluchamy A."/>
            <person name="Tanaka M."/>
            <person name="Abida H."/>
            <person name="Marechal E."/>
            <person name="Bowler C."/>
            <person name="Muto M."/>
            <person name="Sunaga Y."/>
            <person name="Tanaka M."/>
            <person name="Yoshino T."/>
            <person name="Taniguchi T."/>
            <person name="Fukuda Y."/>
            <person name="Nemoto M."/>
            <person name="Matsumoto M."/>
            <person name="Wong P.S."/>
            <person name="Aburatani S."/>
            <person name="Fujibuchi W."/>
        </authorList>
    </citation>
    <scope>NUCLEOTIDE SEQUENCE [LARGE SCALE GENOMIC DNA]</scope>
    <source>
        <strain evidence="7 8">JPCC DA0580</strain>
    </source>
</reference>
<accession>A0A1Z5KB02</accession>
<keyword evidence="3 6" id="KW-0812">Transmembrane</keyword>
<evidence type="ECO:0000313" key="8">
    <source>
        <dbReference type="Proteomes" id="UP000198406"/>
    </source>
</evidence>
<dbReference type="PANTHER" id="PTHR31652">
    <property type="entry name" value="LIMR FAMILY PROTEIN DDB_G0283707-RELATED"/>
    <property type="match status" value="1"/>
</dbReference>
<feature type="transmembrane region" description="Helical" evidence="6">
    <location>
        <begin position="509"/>
        <end position="527"/>
    </location>
</feature>
<evidence type="ECO:0000256" key="1">
    <source>
        <dbReference type="ARBA" id="ARBA00004141"/>
    </source>
</evidence>
<evidence type="ECO:0000256" key="4">
    <source>
        <dbReference type="ARBA" id="ARBA00022989"/>
    </source>
</evidence>
<dbReference type="Pfam" id="PF04791">
    <property type="entry name" value="LMBR1"/>
    <property type="match status" value="2"/>
</dbReference>
<feature type="transmembrane region" description="Helical" evidence="6">
    <location>
        <begin position="408"/>
        <end position="432"/>
    </location>
</feature>
<sequence>MNPFLIVSMAVGLGILLVGGFYFLVYYQHPDDRNEAYIPKFVVLFGFVLAGATVLMFPLDVANNEGYAGCQGYDTEFCGGLDMELLWSIVFILIPLWVFCLIPFMTFYYEADDGMLMAGTVYSPNPVKRSRLGEALCYQIFVLMIVGAFFVGLYFTLSDAEIPVQDYTASQGIGLITADNAFTFPSLGGGNSSSFKVNMLVPMRPSDEAWLNNMEETGEETIVLQVDIPTFFANLMAWLGWFLFALFGGIGLAALPIDLILAYTNRPRVLDPVEYAEIQLNLRERVNELVEVGEMLKIERDERAQIGLKGTLFSFDAERRKAARDERQALIGFKQAVFLLEKDTEDFKAATVSRDSYNPLIPYASLLLGLCSIGISLLWFAHVILYVFPSPPLMTFLNEYFVWFDQWFPLFGVLSVALFTLYLLLCAVKGCFKFGIRFFLFHIHPMIPGKTYMSSFMFNTALVLLCALPVVQFSQLAFADYGAYSEIRQLFGVQIQNLKFFSWFWESHIFIYVFMGLSVVTTLYLFCKPKDQAASGKELKKRIGSRRS</sequence>
<feature type="transmembrane region" description="Helical" evidence="6">
    <location>
        <begin position="37"/>
        <end position="57"/>
    </location>
</feature>
<comment type="subcellular location">
    <subcellularLocation>
        <location evidence="1">Membrane</location>
        <topology evidence="1">Multi-pass membrane protein</topology>
    </subcellularLocation>
</comment>
<feature type="transmembrane region" description="Helical" evidence="6">
    <location>
        <begin position="363"/>
        <end position="388"/>
    </location>
</feature>
<dbReference type="PANTHER" id="PTHR31652:SF0">
    <property type="entry name" value="LIMR FAMILY PROTEIN DDB_G0283707-RELATED"/>
    <property type="match status" value="1"/>
</dbReference>
<keyword evidence="5 6" id="KW-0472">Membrane</keyword>
<comment type="similarity">
    <text evidence="2">Belongs to the LIMR family.</text>
</comment>
<evidence type="ECO:0000313" key="7">
    <source>
        <dbReference type="EMBL" id="GAX23434.1"/>
    </source>
</evidence>
<dbReference type="AlphaFoldDB" id="A0A1Z5KB02"/>
<dbReference type="PRINTS" id="PR01692">
    <property type="entry name" value="LIPOCALINIMR"/>
</dbReference>
<evidence type="ECO:0000256" key="3">
    <source>
        <dbReference type="ARBA" id="ARBA00022692"/>
    </source>
</evidence>
<evidence type="ECO:0000256" key="6">
    <source>
        <dbReference type="SAM" id="Phobius"/>
    </source>
</evidence>
<keyword evidence="4 6" id="KW-1133">Transmembrane helix</keyword>
<feature type="transmembrane region" description="Helical" evidence="6">
    <location>
        <begin position="85"/>
        <end position="109"/>
    </location>
</feature>
<dbReference type="GO" id="GO:0016020">
    <property type="term" value="C:membrane"/>
    <property type="evidence" value="ECO:0007669"/>
    <property type="project" value="UniProtKB-SubCell"/>
</dbReference>
<dbReference type="Proteomes" id="UP000198406">
    <property type="component" value="Unassembled WGS sequence"/>
</dbReference>
<feature type="transmembrane region" description="Helical" evidence="6">
    <location>
        <begin position="136"/>
        <end position="157"/>
    </location>
</feature>
<dbReference type="InterPro" id="IPR008075">
    <property type="entry name" value="LIMR"/>
</dbReference>
<dbReference type="EMBL" id="BDSP01000201">
    <property type="protein sequence ID" value="GAX23434.1"/>
    <property type="molecule type" value="Genomic_DNA"/>
</dbReference>
<evidence type="ECO:0000256" key="5">
    <source>
        <dbReference type="ARBA" id="ARBA00023136"/>
    </source>
</evidence>
<evidence type="ECO:0000256" key="2">
    <source>
        <dbReference type="ARBA" id="ARBA00010487"/>
    </source>
</evidence>
<protein>
    <recommendedName>
        <fullName evidence="9">LMBR1 domain-containing protein 1</fullName>
    </recommendedName>
</protein>
<feature type="transmembrane region" description="Helical" evidence="6">
    <location>
        <begin position="238"/>
        <end position="261"/>
    </location>
</feature>
<feature type="transmembrane region" description="Helical" evidence="6">
    <location>
        <begin position="6"/>
        <end position="25"/>
    </location>
</feature>